<dbReference type="InterPro" id="IPR051311">
    <property type="entry name" value="DedA_domain"/>
</dbReference>
<gene>
    <name evidence="8" type="ORF">SAMN05216551_101357</name>
</gene>
<comment type="subcellular location">
    <subcellularLocation>
        <location evidence="1">Cell membrane</location>
        <topology evidence="1">Multi-pass membrane protein</topology>
    </subcellularLocation>
</comment>
<evidence type="ECO:0000256" key="3">
    <source>
        <dbReference type="ARBA" id="ARBA00022692"/>
    </source>
</evidence>
<sequence>MVGHCVHDSLTAVPYASDRVKQVQRATACNGRQANINDGKRREATSSSPQRRHDMLTQLSSQYGVLLVFASVLATTLGLPIPALPTVIVVAAGIATATATPQWSLLAVFFASLFASMIGDGVWYLLGGRYGLTTLKTLCRMSLSRDTCVRQTERFFIQWGVRVLAVAKFIPGLSMVAVPLAGAMRVPLRAFATYAVIGAALWAAVGVAVGALFARQLDGVLSFIAETGRDAALVAVVLVALYIAYRFWRRRMLLREIDAVRIDVDTLYEMMEAELTPLVLDVRTAHTRGFDGEMIRGAQVYERGADPATLKHVPRERAIVVYCACPNEVSAAQVAQRLRAAGFATVHVLRGGADAWRAAGYPMDAESLTQQAVGGAPRLASAGGAGG</sequence>
<evidence type="ECO:0000259" key="7">
    <source>
        <dbReference type="PROSITE" id="PS50206"/>
    </source>
</evidence>
<dbReference type="GO" id="GO:0005886">
    <property type="term" value="C:plasma membrane"/>
    <property type="evidence" value="ECO:0007669"/>
    <property type="project" value="UniProtKB-SubCell"/>
</dbReference>
<dbReference type="Gene3D" id="3.40.250.10">
    <property type="entry name" value="Rhodanese-like domain"/>
    <property type="match status" value="1"/>
</dbReference>
<dbReference type="SUPFAM" id="SSF52821">
    <property type="entry name" value="Rhodanese/Cell cycle control phosphatase"/>
    <property type="match status" value="1"/>
</dbReference>
<feature type="transmembrane region" description="Helical" evidence="6">
    <location>
        <begin position="163"/>
        <end position="184"/>
    </location>
</feature>
<evidence type="ECO:0000313" key="9">
    <source>
        <dbReference type="Proteomes" id="UP000243719"/>
    </source>
</evidence>
<dbReference type="PROSITE" id="PS50206">
    <property type="entry name" value="RHODANESE_3"/>
    <property type="match status" value="1"/>
</dbReference>
<evidence type="ECO:0000256" key="5">
    <source>
        <dbReference type="ARBA" id="ARBA00023136"/>
    </source>
</evidence>
<feature type="transmembrane region" description="Helical" evidence="6">
    <location>
        <begin position="63"/>
        <end position="91"/>
    </location>
</feature>
<evidence type="ECO:0000256" key="2">
    <source>
        <dbReference type="ARBA" id="ARBA00022475"/>
    </source>
</evidence>
<keyword evidence="3 6" id="KW-0812">Transmembrane</keyword>
<keyword evidence="9" id="KW-1185">Reference proteome</keyword>
<reference evidence="9" key="1">
    <citation type="submission" date="2016-09" db="EMBL/GenBank/DDBJ databases">
        <authorList>
            <person name="Varghese N."/>
            <person name="Submissions S."/>
        </authorList>
    </citation>
    <scope>NUCLEOTIDE SEQUENCE [LARGE SCALE GENOMIC DNA]</scope>
    <source>
        <strain evidence="9">JS23</strain>
    </source>
</reference>
<dbReference type="SMART" id="SM00450">
    <property type="entry name" value="RHOD"/>
    <property type="match status" value="1"/>
</dbReference>
<dbReference type="Pfam" id="PF09335">
    <property type="entry name" value="VTT_dom"/>
    <property type="match status" value="1"/>
</dbReference>
<feature type="transmembrane region" description="Helical" evidence="6">
    <location>
        <begin position="231"/>
        <end position="248"/>
    </location>
</feature>
<accession>A0A1H2PJF7</accession>
<evidence type="ECO:0000313" key="8">
    <source>
        <dbReference type="EMBL" id="SDV46465.1"/>
    </source>
</evidence>
<proteinExistence type="predicted"/>
<dbReference type="Pfam" id="PF00581">
    <property type="entry name" value="Rhodanese"/>
    <property type="match status" value="1"/>
</dbReference>
<dbReference type="STRING" id="1770053.SAMN05216551_101357"/>
<feature type="transmembrane region" description="Helical" evidence="6">
    <location>
        <begin position="103"/>
        <end position="126"/>
    </location>
</feature>
<evidence type="ECO:0000256" key="1">
    <source>
        <dbReference type="ARBA" id="ARBA00004651"/>
    </source>
</evidence>
<dbReference type="InterPro" id="IPR036873">
    <property type="entry name" value="Rhodanese-like_dom_sf"/>
</dbReference>
<keyword evidence="4 6" id="KW-1133">Transmembrane helix</keyword>
<dbReference type="AlphaFoldDB" id="A0A1H2PJF7"/>
<dbReference type="EMBL" id="FNLO01000001">
    <property type="protein sequence ID" value="SDV46465.1"/>
    <property type="molecule type" value="Genomic_DNA"/>
</dbReference>
<dbReference type="Proteomes" id="UP000243719">
    <property type="component" value="Unassembled WGS sequence"/>
</dbReference>
<organism evidence="8 9">
    <name type="scientific">Chitinasiproducens palmae</name>
    <dbReference type="NCBI Taxonomy" id="1770053"/>
    <lineage>
        <taxon>Bacteria</taxon>
        <taxon>Pseudomonadati</taxon>
        <taxon>Pseudomonadota</taxon>
        <taxon>Betaproteobacteria</taxon>
        <taxon>Burkholderiales</taxon>
        <taxon>Burkholderiaceae</taxon>
        <taxon>Chitinasiproducens</taxon>
    </lineage>
</organism>
<dbReference type="InterPro" id="IPR032816">
    <property type="entry name" value="VTT_dom"/>
</dbReference>
<evidence type="ECO:0000256" key="6">
    <source>
        <dbReference type="SAM" id="Phobius"/>
    </source>
</evidence>
<dbReference type="PANTHER" id="PTHR42709">
    <property type="entry name" value="ALKALINE PHOSPHATASE LIKE PROTEIN"/>
    <property type="match status" value="1"/>
</dbReference>
<dbReference type="InterPro" id="IPR001763">
    <property type="entry name" value="Rhodanese-like_dom"/>
</dbReference>
<feature type="transmembrane region" description="Helical" evidence="6">
    <location>
        <begin position="191"/>
        <end position="211"/>
    </location>
</feature>
<keyword evidence="5 6" id="KW-0472">Membrane</keyword>
<evidence type="ECO:0000256" key="4">
    <source>
        <dbReference type="ARBA" id="ARBA00022989"/>
    </source>
</evidence>
<keyword evidence="2" id="KW-1003">Cell membrane</keyword>
<name>A0A1H2PJF7_9BURK</name>
<dbReference type="PANTHER" id="PTHR42709:SF6">
    <property type="entry name" value="UNDECAPRENYL PHOSPHATE TRANSPORTER A"/>
    <property type="match status" value="1"/>
</dbReference>
<feature type="domain" description="Rhodanese" evidence="7">
    <location>
        <begin position="278"/>
        <end position="365"/>
    </location>
</feature>
<protein>
    <submittedName>
        <fullName evidence="8">Membrane protein DedA, SNARE-associated domain</fullName>
    </submittedName>
</protein>